<organism evidence="5 6">
    <name type="scientific">Lasallia pustulata</name>
    <dbReference type="NCBI Taxonomy" id="136370"/>
    <lineage>
        <taxon>Eukaryota</taxon>
        <taxon>Fungi</taxon>
        <taxon>Dikarya</taxon>
        <taxon>Ascomycota</taxon>
        <taxon>Pezizomycotina</taxon>
        <taxon>Lecanoromycetes</taxon>
        <taxon>OSLEUM clade</taxon>
        <taxon>Umbilicariomycetidae</taxon>
        <taxon>Umbilicariales</taxon>
        <taxon>Umbilicariaceae</taxon>
        <taxon>Lasallia</taxon>
    </lineage>
</organism>
<evidence type="ECO:0000259" key="4">
    <source>
        <dbReference type="Pfam" id="PF08574"/>
    </source>
</evidence>
<evidence type="ECO:0000256" key="3">
    <source>
        <dbReference type="SAM" id="MobiDB-lite"/>
    </source>
</evidence>
<dbReference type="GO" id="GO:0005737">
    <property type="term" value="C:cytoplasm"/>
    <property type="evidence" value="ECO:0007669"/>
    <property type="project" value="TreeGrafter"/>
</dbReference>
<feature type="compositionally biased region" description="Polar residues" evidence="3">
    <location>
        <begin position="15"/>
        <end position="32"/>
    </location>
</feature>
<feature type="region of interest" description="Disordered" evidence="3">
    <location>
        <begin position="604"/>
        <end position="695"/>
    </location>
</feature>
<feature type="compositionally biased region" description="Polar residues" evidence="3">
    <location>
        <begin position="637"/>
        <end position="652"/>
    </location>
</feature>
<feature type="compositionally biased region" description="Low complexity" evidence="3">
    <location>
        <begin position="653"/>
        <end position="662"/>
    </location>
</feature>
<feature type="compositionally biased region" description="Low complexity" evidence="3">
    <location>
        <begin position="622"/>
        <end position="636"/>
    </location>
</feature>
<evidence type="ECO:0000313" key="5">
    <source>
        <dbReference type="EMBL" id="SLM39926.1"/>
    </source>
</evidence>
<feature type="compositionally biased region" description="Basic and acidic residues" evidence="3">
    <location>
        <begin position="1107"/>
        <end position="1118"/>
    </location>
</feature>
<feature type="region of interest" description="Disordered" evidence="3">
    <location>
        <begin position="1067"/>
        <end position="1136"/>
    </location>
</feature>
<feature type="compositionally biased region" description="Polar residues" evidence="3">
    <location>
        <begin position="301"/>
        <end position="337"/>
    </location>
</feature>
<sequence>MAANPVPRVKLPEFSHQTPIQPGPNSWKQEQQMKAAEERHRTNRADVDHPQVRDELNPTAPAFTPVLAVPKPRAYIQPATPLNLPGQRQKNTFTRAVTEPMAPRFTTNKVSIAGLRKKFTQQEDVIKEDPDLEGPPSLTPPMPNTSSKAARVLGYYPAPNDGKTPPASAPPSTSTPEPFRASGSGSGPSISPHRQLSTPVPEMPSRRWLIENGYSTTPSAPPVPASPALSQQTHASALGGEHNQPKVEGMIVGDGKLSPTKQGTYGLRANVEIVEGPGRVPSVRGVVEDTEQGSGDSGSSEQRNPSGSSGYSQPLGSVSESGQYSQPPHSATNTASTNQYSQLLDSARADYSYQPDSVTTLPSTVYSPSNYAGIWENDPHVGYSLPPFSPRPPRFPQNSEMQMRDRSNNSMASVPFMFRGSPDEITPKHAYPGSHASVNTLNTWVTDLPNSRNNSFAASSNHHLSTAMPPPLFTGSNNFVPPPSQHPDFPPSVAPPPPALAHLEATLHHHLDHVFGRLTRTVNDKHDRVMDEMIRRLEALEENVDKGLRHQVPEKFANLRKDLKTLTQSVDGVAAVANEAKELAKGVDDSLKKLEKSIEKHGCKCYERGAGPSGGGPETRGTETTEQQPYNQQPQQHGSSATRSQGPSGGRQSNNSTGRHSGNSGGGRRSNTVSVPNDAGRPSGERSEHITIKRRRDDDPVDFLYIQKEQQHKKRRFTDFIFRRITENEGHNRGTSAQALVSQRTNRQTQRTSSGYPLPQVPTVRASLPGEEDQVKQHTRSTARAVENVPDPSSLVQQTPESDDTLPASSTPAVEPRRFHLTKSASSLSLRHQTPSSAIQKHKKSRRDDLAVFVEKSKDKSRPKTPRGNSAVSSQRQSRKTGDSMPPSAAVQLEEGRPRKRPNVSAAERKWRAEHSGDHTLTRAPKEVPARIGRTIHDPPNTWDYNSIELAEQLHQVALQESGCTNGTSVAAGSVLSSPNAKIKPKAPPPRYDERQPQTHVDVADATEAEHDVEDDKDYVYDTYVRQVAPSSKVVPTSSMDHSEELDSGKIAGILVINQEDQEVWESYGVDDESDKDWNSEEEDENAEGYYANDYPEDEVTSDDERDMGAYEHRRGASDAEEYDEDTAAWSDDDDS</sequence>
<comment type="similarity">
    <text evidence="1">Belongs to the IWR1/SLC7A6OS family.</text>
</comment>
<dbReference type="EMBL" id="FWEW01003601">
    <property type="protein sequence ID" value="SLM39926.1"/>
    <property type="molecule type" value="Genomic_DNA"/>
</dbReference>
<feature type="compositionally biased region" description="Acidic residues" evidence="3">
    <location>
        <begin position="1095"/>
        <end position="1106"/>
    </location>
</feature>
<dbReference type="PANTHER" id="PTHR28063">
    <property type="entry name" value="RNA POLYMERASE II NUCLEAR LOCALIZATION PROTEIN IWR1"/>
    <property type="match status" value="1"/>
</dbReference>
<name>A0A1W5D9Z2_9LECA</name>
<dbReference type="Pfam" id="PF08574">
    <property type="entry name" value="Iwr1"/>
    <property type="match status" value="1"/>
</dbReference>
<feature type="region of interest" description="Disordered" evidence="3">
    <location>
        <begin position="113"/>
        <end position="337"/>
    </location>
</feature>
<evidence type="ECO:0000313" key="6">
    <source>
        <dbReference type="Proteomes" id="UP000192927"/>
    </source>
</evidence>
<feature type="compositionally biased region" description="Acidic residues" evidence="3">
    <location>
        <begin position="1119"/>
        <end position="1136"/>
    </location>
</feature>
<dbReference type="Proteomes" id="UP000192927">
    <property type="component" value="Unassembled WGS sequence"/>
</dbReference>
<evidence type="ECO:0000256" key="2">
    <source>
        <dbReference type="SAM" id="Coils"/>
    </source>
</evidence>
<dbReference type="GO" id="GO:0006606">
    <property type="term" value="P:protein import into nucleus"/>
    <property type="evidence" value="ECO:0007669"/>
    <property type="project" value="InterPro"/>
</dbReference>
<feature type="compositionally biased region" description="Acidic residues" evidence="3">
    <location>
        <begin position="1067"/>
        <end position="1087"/>
    </location>
</feature>
<dbReference type="AlphaFoldDB" id="A0A1W5D9Z2"/>
<keyword evidence="6" id="KW-1185">Reference proteome</keyword>
<feature type="compositionally biased region" description="Low complexity" evidence="3">
    <location>
        <begin position="164"/>
        <end position="176"/>
    </location>
</feature>
<feature type="compositionally biased region" description="Polar residues" evidence="3">
    <location>
        <begin position="823"/>
        <end position="839"/>
    </location>
</feature>
<dbReference type="PANTHER" id="PTHR28063:SF1">
    <property type="entry name" value="RNA POLYMERASE II NUCLEAR LOCALIZATION PROTEIN IWR1"/>
    <property type="match status" value="1"/>
</dbReference>
<feature type="compositionally biased region" description="Basic and acidic residues" evidence="3">
    <location>
        <begin position="907"/>
        <end position="918"/>
    </location>
</feature>
<dbReference type="InterPro" id="IPR040150">
    <property type="entry name" value="Iwr1"/>
</dbReference>
<feature type="compositionally biased region" description="Polar residues" evidence="3">
    <location>
        <begin position="867"/>
        <end position="876"/>
    </location>
</feature>
<reference evidence="6" key="1">
    <citation type="submission" date="2017-03" db="EMBL/GenBank/DDBJ databases">
        <authorList>
            <person name="Sharma R."/>
            <person name="Thines M."/>
        </authorList>
    </citation>
    <scope>NUCLEOTIDE SEQUENCE [LARGE SCALE GENOMIC DNA]</scope>
</reference>
<feature type="coiled-coil region" evidence="2">
    <location>
        <begin position="523"/>
        <end position="550"/>
    </location>
</feature>
<feature type="region of interest" description="Disordered" evidence="3">
    <location>
        <begin position="1"/>
        <end position="63"/>
    </location>
</feature>
<feature type="compositionally biased region" description="Low complexity" evidence="3">
    <location>
        <begin position="274"/>
        <end position="285"/>
    </location>
</feature>
<accession>A0A1W5D9Z2</accession>
<feature type="compositionally biased region" description="Basic and acidic residues" evidence="3">
    <location>
        <begin position="35"/>
        <end position="56"/>
    </location>
</feature>
<feature type="region of interest" description="Disordered" evidence="3">
    <location>
        <begin position="729"/>
        <end position="918"/>
    </location>
</feature>
<feature type="compositionally biased region" description="Basic and acidic residues" evidence="3">
    <location>
        <begin position="120"/>
        <end position="129"/>
    </location>
</feature>
<feature type="compositionally biased region" description="Basic and acidic residues" evidence="3">
    <location>
        <begin position="846"/>
        <end position="862"/>
    </location>
</feature>
<feature type="compositionally biased region" description="Polar residues" evidence="3">
    <location>
        <begin position="733"/>
        <end position="755"/>
    </location>
</feature>
<evidence type="ECO:0000256" key="1">
    <source>
        <dbReference type="ARBA" id="ARBA00010218"/>
    </source>
</evidence>
<feature type="compositionally biased region" description="Basic and acidic residues" evidence="3">
    <location>
        <begin position="683"/>
        <end position="695"/>
    </location>
</feature>
<protein>
    <submittedName>
        <fullName evidence="5">Transcription factor Iwr1</fullName>
    </submittedName>
</protein>
<dbReference type="InterPro" id="IPR013883">
    <property type="entry name" value="TF_Iwr1_dom"/>
</dbReference>
<keyword evidence="2" id="KW-0175">Coiled coil</keyword>
<proteinExistence type="inferred from homology"/>
<feature type="domain" description="Transcription factor Iwr1" evidence="4">
    <location>
        <begin position="1017"/>
        <end position="1099"/>
    </location>
</feature>